<feature type="transmembrane region" description="Helical" evidence="6">
    <location>
        <begin position="33"/>
        <end position="57"/>
    </location>
</feature>
<dbReference type="PANTHER" id="PTHR10434">
    <property type="entry name" value="1-ACYL-SN-GLYCEROL-3-PHOSPHATE ACYLTRANSFERASE"/>
    <property type="match status" value="1"/>
</dbReference>
<evidence type="ECO:0000259" key="7">
    <source>
        <dbReference type="SMART" id="SM00563"/>
    </source>
</evidence>
<evidence type="ECO:0000256" key="3">
    <source>
        <dbReference type="ARBA" id="ARBA00022679"/>
    </source>
</evidence>
<evidence type="ECO:0000256" key="1">
    <source>
        <dbReference type="ARBA" id="ARBA00004728"/>
    </source>
</evidence>
<keyword evidence="5" id="KW-0443">Lipid metabolism</keyword>
<dbReference type="CDD" id="cd07989">
    <property type="entry name" value="LPLAT_AGPAT-like"/>
    <property type="match status" value="1"/>
</dbReference>
<comment type="domain">
    <text evidence="5">The HXXXXD motif is essential for acyltransferase activity and may constitute the binding site for the phosphate moiety of the glycerol-3-phosphate.</text>
</comment>
<organism evidence="8">
    <name type="scientific">Riptortus pedestris</name>
    <name type="common">Bean bug</name>
    <dbReference type="NCBI Taxonomy" id="329032"/>
    <lineage>
        <taxon>Eukaryota</taxon>
        <taxon>Metazoa</taxon>
        <taxon>Ecdysozoa</taxon>
        <taxon>Arthropoda</taxon>
        <taxon>Hexapoda</taxon>
        <taxon>Insecta</taxon>
        <taxon>Pterygota</taxon>
        <taxon>Neoptera</taxon>
        <taxon>Paraneoptera</taxon>
        <taxon>Hemiptera</taxon>
        <taxon>Heteroptera</taxon>
        <taxon>Panheteroptera</taxon>
        <taxon>Pentatomomorpha</taxon>
        <taxon>Coreoidea</taxon>
        <taxon>Alydidae</taxon>
        <taxon>Riptortus</taxon>
    </lineage>
</organism>
<name>R4WDV3_RIPPE</name>
<feature type="domain" description="Phospholipid/glycerol acyltransferase" evidence="7">
    <location>
        <begin position="97"/>
        <end position="215"/>
    </location>
</feature>
<keyword evidence="6" id="KW-0812">Transmembrane</keyword>
<evidence type="ECO:0000256" key="4">
    <source>
        <dbReference type="ARBA" id="ARBA00023315"/>
    </source>
</evidence>
<feature type="transmembrane region" description="Helical" evidence="6">
    <location>
        <begin position="6"/>
        <end position="26"/>
    </location>
</feature>
<keyword evidence="5" id="KW-0444">Lipid biosynthesis</keyword>
<keyword evidence="5" id="KW-1208">Phospholipid metabolism</keyword>
<comment type="catalytic activity">
    <reaction evidence="5">
        <text>a 1-acyl-sn-glycero-3-phosphate + an acyl-CoA = a 1,2-diacyl-sn-glycero-3-phosphate + CoA</text>
        <dbReference type="Rhea" id="RHEA:19709"/>
        <dbReference type="ChEBI" id="CHEBI:57287"/>
        <dbReference type="ChEBI" id="CHEBI:57970"/>
        <dbReference type="ChEBI" id="CHEBI:58342"/>
        <dbReference type="ChEBI" id="CHEBI:58608"/>
        <dbReference type="EC" id="2.3.1.51"/>
    </reaction>
</comment>
<dbReference type="EC" id="2.3.1.51" evidence="5"/>
<accession>R4WDV3</accession>
<dbReference type="SMART" id="SM00563">
    <property type="entry name" value="PlsC"/>
    <property type="match status" value="1"/>
</dbReference>
<evidence type="ECO:0000256" key="5">
    <source>
        <dbReference type="RuleBase" id="RU361267"/>
    </source>
</evidence>
<comment type="similarity">
    <text evidence="2 5">Belongs to the 1-acyl-sn-glycerol-3-phosphate acyltransferase family.</text>
</comment>
<dbReference type="InterPro" id="IPR002123">
    <property type="entry name" value="Plipid/glycerol_acylTrfase"/>
</dbReference>
<dbReference type="EMBL" id="AK417993">
    <property type="protein sequence ID" value="BAN21208.1"/>
    <property type="molecule type" value="mRNA"/>
</dbReference>
<keyword evidence="5" id="KW-0594">Phospholipid biosynthesis</keyword>
<dbReference type="GO" id="GO:0005783">
    <property type="term" value="C:endoplasmic reticulum"/>
    <property type="evidence" value="ECO:0007669"/>
    <property type="project" value="TreeGrafter"/>
</dbReference>
<keyword evidence="4 5" id="KW-0012">Acyltransferase</keyword>
<dbReference type="GO" id="GO:0016020">
    <property type="term" value="C:membrane"/>
    <property type="evidence" value="ECO:0007669"/>
    <property type="project" value="InterPro"/>
</dbReference>
<keyword evidence="6" id="KW-0472">Membrane</keyword>
<reference evidence="8" key="1">
    <citation type="journal article" date="2013" name="PLoS ONE">
        <title>Gene expression in gut symbiotic organ of stinkbug affected by extracellular bacterial symbiont.</title>
        <authorList>
            <person name="Futahashi R."/>
            <person name="Tanaka K."/>
            <person name="Tanahashi M."/>
            <person name="Nikoh N."/>
            <person name="Kikuchi Y."/>
            <person name="Lee B.L."/>
            <person name="Fukatsu T."/>
        </authorList>
    </citation>
    <scope>NUCLEOTIDE SEQUENCE</scope>
    <source>
        <tissue evidence="8">Midgut</tissue>
    </source>
</reference>
<dbReference type="GO" id="GO:0003841">
    <property type="term" value="F:1-acylglycerol-3-phosphate O-acyltransferase activity"/>
    <property type="evidence" value="ECO:0007669"/>
    <property type="project" value="UniProtKB-UniRule"/>
</dbReference>
<evidence type="ECO:0000256" key="2">
    <source>
        <dbReference type="ARBA" id="ARBA00008655"/>
    </source>
</evidence>
<dbReference type="Pfam" id="PF01553">
    <property type="entry name" value="Acyltransferase"/>
    <property type="match status" value="1"/>
</dbReference>
<sequence>MAELQYALIVEWIGFFCVLAILSPLVPSKRWRYYACYVCYVTVLSLFAIILCPIIALRPRNIVNLKMSAFCLRPFTKIIGIDWELRNGQFLKEDRGAVICANHQSIFDIMGMFNIWDVMDKCTAVARKELLYVIPFGPMAWMCGLVFIDRVDPKGANVKLSAASRIINSLKAKFWLFPEGTRNKKAADLLPFKRGAFKIAIEAQVPIIPIVYSPYYFINSKAKSFGHGKIIISVLDSISTKGLTLEDIDSLRFKTHEIMSEEYNKLKDEISRSQNNNLHCDKSLS</sequence>
<proteinExistence type="evidence at transcript level"/>
<keyword evidence="6" id="KW-1133">Transmembrane helix</keyword>
<protein>
    <recommendedName>
        <fullName evidence="5">1-acyl-sn-glycerol-3-phosphate acyltransferase</fullName>
        <ecNumber evidence="5">2.3.1.51</ecNumber>
    </recommendedName>
</protein>
<dbReference type="SUPFAM" id="SSF69593">
    <property type="entry name" value="Glycerol-3-phosphate (1)-acyltransferase"/>
    <property type="match status" value="1"/>
</dbReference>
<dbReference type="NCBIfam" id="TIGR00530">
    <property type="entry name" value="AGP_acyltrn"/>
    <property type="match status" value="1"/>
</dbReference>
<dbReference type="PANTHER" id="PTHR10434:SF11">
    <property type="entry name" value="1-ACYL-SN-GLYCEROL-3-PHOSPHATE ACYLTRANSFERASE"/>
    <property type="match status" value="1"/>
</dbReference>
<evidence type="ECO:0000313" key="8">
    <source>
        <dbReference type="EMBL" id="BAN21208.1"/>
    </source>
</evidence>
<evidence type="ECO:0000256" key="6">
    <source>
        <dbReference type="SAM" id="Phobius"/>
    </source>
</evidence>
<dbReference type="GO" id="GO:0006654">
    <property type="term" value="P:phosphatidic acid biosynthetic process"/>
    <property type="evidence" value="ECO:0007669"/>
    <property type="project" value="TreeGrafter"/>
</dbReference>
<keyword evidence="3 5" id="KW-0808">Transferase</keyword>
<dbReference type="InterPro" id="IPR004552">
    <property type="entry name" value="AGP_acyltrans"/>
</dbReference>
<comment type="pathway">
    <text evidence="1">Phospholipid metabolism; CDP-diacylglycerol biosynthesis; CDP-diacylglycerol from sn-glycerol 3-phosphate: step 2/3.</text>
</comment>
<dbReference type="AlphaFoldDB" id="R4WDV3"/>